<dbReference type="Pfam" id="PF02223">
    <property type="entry name" value="Thymidylate_kin"/>
    <property type="match status" value="1"/>
</dbReference>
<sequence>MRFIVVDGMDGAGKDTHAWMIKKRYEERGETVIIRSHPAMDTRYGRRAKKALLGKGKINHIRAAIYYALDVIHSIKKYYGKADNLIVVRYLVGVAYLPYPLAKILYKFFTLFLPTSPYMFFLDVKPEEALRRINGRREREMFENVEELRKVRKKALKLVKNWHIIDTHRSIEDVQRRIDDILDRLDAEYEK</sequence>
<dbReference type="Gene3D" id="3.40.50.300">
    <property type="entry name" value="P-loop containing nucleotide triphosphate hydrolases"/>
    <property type="match status" value="1"/>
</dbReference>
<evidence type="ECO:0000256" key="1">
    <source>
        <dbReference type="ARBA" id="ARBA00009776"/>
    </source>
</evidence>
<dbReference type="InterPro" id="IPR039430">
    <property type="entry name" value="Thymidylate_kin-like_dom"/>
</dbReference>
<keyword evidence="6" id="KW-0418">Kinase</keyword>
<dbReference type="PANTHER" id="PTHR10344">
    <property type="entry name" value="THYMIDYLATE KINASE"/>
    <property type="match status" value="1"/>
</dbReference>
<reference evidence="6" key="1">
    <citation type="journal article" date="2020" name="mSystems">
        <title>Genome- and Community-Level Interaction Insights into Carbon Utilization and Element Cycling Functions of Hydrothermarchaeota in Hydrothermal Sediment.</title>
        <authorList>
            <person name="Zhou Z."/>
            <person name="Liu Y."/>
            <person name="Xu W."/>
            <person name="Pan J."/>
            <person name="Luo Z.H."/>
            <person name="Li M."/>
        </authorList>
    </citation>
    <scope>NUCLEOTIDE SEQUENCE [LARGE SCALE GENOMIC DNA]</scope>
    <source>
        <strain evidence="6">HyVt-85</strain>
    </source>
</reference>
<evidence type="ECO:0000313" key="6">
    <source>
        <dbReference type="EMBL" id="HHE75872.1"/>
    </source>
</evidence>
<dbReference type="EMBL" id="DRTM01000136">
    <property type="protein sequence ID" value="HHE75872.1"/>
    <property type="molecule type" value="Genomic_DNA"/>
</dbReference>
<dbReference type="GO" id="GO:0005524">
    <property type="term" value="F:ATP binding"/>
    <property type="evidence" value="ECO:0007669"/>
    <property type="project" value="UniProtKB-KW"/>
</dbReference>
<name>A0A7J3T9S3_9ARCH</name>
<accession>A0A7J3T9S3</accession>
<keyword evidence="2" id="KW-0547">Nucleotide-binding</keyword>
<dbReference type="AlphaFoldDB" id="A0A7J3T9S3"/>
<comment type="similarity">
    <text evidence="1">Belongs to the thymidylate kinase family.</text>
</comment>
<gene>
    <name evidence="6" type="ORF">ENL31_01935</name>
</gene>
<dbReference type="GO" id="GO:0004798">
    <property type="term" value="F:dTMP kinase activity"/>
    <property type="evidence" value="ECO:0007669"/>
    <property type="project" value="TreeGrafter"/>
</dbReference>
<dbReference type="PANTHER" id="PTHR10344:SF4">
    <property type="entry name" value="UMP-CMP KINASE 2, MITOCHONDRIAL"/>
    <property type="match status" value="1"/>
</dbReference>
<dbReference type="GO" id="GO:0006235">
    <property type="term" value="P:dTTP biosynthetic process"/>
    <property type="evidence" value="ECO:0007669"/>
    <property type="project" value="TreeGrafter"/>
</dbReference>
<evidence type="ECO:0000259" key="5">
    <source>
        <dbReference type="Pfam" id="PF02223"/>
    </source>
</evidence>
<protein>
    <recommendedName>
        <fullName evidence="4">dTMP kinase</fullName>
    </recommendedName>
</protein>
<keyword evidence="3" id="KW-0067">ATP-binding</keyword>
<dbReference type="Proteomes" id="UP000886130">
    <property type="component" value="Unassembled WGS sequence"/>
</dbReference>
<organism evidence="6">
    <name type="scientific">Candidatus Aciduliprofundum boonei</name>
    <dbReference type="NCBI Taxonomy" id="379547"/>
    <lineage>
        <taxon>Archaea</taxon>
        <taxon>Methanobacteriati</taxon>
        <taxon>Thermoplasmatota</taxon>
        <taxon>DHVE2 group</taxon>
        <taxon>Candidatus Aciduliprofundum</taxon>
    </lineage>
</organism>
<dbReference type="GO" id="GO:0006227">
    <property type="term" value="P:dUDP biosynthetic process"/>
    <property type="evidence" value="ECO:0007669"/>
    <property type="project" value="TreeGrafter"/>
</dbReference>
<evidence type="ECO:0000256" key="3">
    <source>
        <dbReference type="ARBA" id="ARBA00022840"/>
    </source>
</evidence>
<evidence type="ECO:0000256" key="2">
    <source>
        <dbReference type="ARBA" id="ARBA00022741"/>
    </source>
</evidence>
<evidence type="ECO:0000256" key="4">
    <source>
        <dbReference type="ARBA" id="ARBA00029962"/>
    </source>
</evidence>
<dbReference type="GO" id="GO:0005737">
    <property type="term" value="C:cytoplasm"/>
    <property type="evidence" value="ECO:0007669"/>
    <property type="project" value="TreeGrafter"/>
</dbReference>
<feature type="domain" description="Thymidylate kinase-like" evidence="5">
    <location>
        <begin position="6"/>
        <end position="178"/>
    </location>
</feature>
<keyword evidence="6" id="KW-0808">Transferase</keyword>
<comment type="caution">
    <text evidence="6">The sequence shown here is derived from an EMBL/GenBank/DDBJ whole genome shotgun (WGS) entry which is preliminary data.</text>
</comment>
<dbReference type="GO" id="GO:0006233">
    <property type="term" value="P:dTDP biosynthetic process"/>
    <property type="evidence" value="ECO:0007669"/>
    <property type="project" value="TreeGrafter"/>
</dbReference>
<proteinExistence type="inferred from homology"/>
<dbReference type="InterPro" id="IPR027417">
    <property type="entry name" value="P-loop_NTPase"/>
</dbReference>
<dbReference type="SUPFAM" id="SSF52540">
    <property type="entry name" value="P-loop containing nucleoside triphosphate hydrolases"/>
    <property type="match status" value="1"/>
</dbReference>